<evidence type="ECO:0000256" key="3">
    <source>
        <dbReference type="ARBA" id="ARBA00022722"/>
    </source>
</evidence>
<evidence type="ECO:0000256" key="2">
    <source>
        <dbReference type="ARBA" id="ARBA00022649"/>
    </source>
</evidence>
<keyword evidence="3" id="KW-0540">Nuclease</keyword>
<evidence type="ECO:0000256" key="4">
    <source>
        <dbReference type="ARBA" id="ARBA00022723"/>
    </source>
</evidence>
<name>A0A3S5K2U5_ANAVA</name>
<dbReference type="Gene3D" id="3.40.50.1010">
    <property type="entry name" value="5'-nuclease"/>
    <property type="match status" value="1"/>
</dbReference>
<keyword evidence="5" id="KW-0378">Hydrolase</keyword>
<keyword evidence="2" id="KW-1277">Toxin-antitoxin system</keyword>
<organism evidence="9 10">
    <name type="scientific">Trichormus variabilis SAG 1403-4b</name>
    <dbReference type="NCBI Taxonomy" id="447716"/>
    <lineage>
        <taxon>Bacteria</taxon>
        <taxon>Bacillati</taxon>
        <taxon>Cyanobacteriota</taxon>
        <taxon>Cyanophyceae</taxon>
        <taxon>Nostocales</taxon>
        <taxon>Nostocaceae</taxon>
        <taxon>Trichormus</taxon>
    </lineage>
</organism>
<dbReference type="CDD" id="cd18746">
    <property type="entry name" value="PIN_VapC4-5_FitB-like"/>
    <property type="match status" value="1"/>
</dbReference>
<sequence length="140" mass="16064">MKYLLDTCVISEYVKKQPNQQVINWIDEQKESSLFISIITIAEIKKGIVKIEKSQPSRYQKLEQWLKKLEQRFNNRTLPLNENILDTWATICGQSEAQGKKLPIMDSLIAATASENNLIIVTRNISDCGFSSVNVFSPWD</sequence>
<dbReference type="EMBL" id="RSCM01000016">
    <property type="protein sequence ID" value="RUS93835.1"/>
    <property type="molecule type" value="Genomic_DNA"/>
</dbReference>
<evidence type="ECO:0000256" key="6">
    <source>
        <dbReference type="ARBA" id="ARBA00022842"/>
    </source>
</evidence>
<dbReference type="SUPFAM" id="SSF88723">
    <property type="entry name" value="PIN domain-like"/>
    <property type="match status" value="1"/>
</dbReference>
<keyword evidence="10" id="KW-1185">Reference proteome</keyword>
<proteinExistence type="inferred from homology"/>
<keyword evidence="6" id="KW-0460">Magnesium</keyword>
<dbReference type="InterPro" id="IPR050556">
    <property type="entry name" value="Type_II_TA_system_RNase"/>
</dbReference>
<comment type="caution">
    <text evidence="9">The sequence shown here is derived from an EMBL/GenBank/DDBJ whole genome shotgun (WGS) entry which is preliminary data.</text>
</comment>
<dbReference type="GO" id="GO:0004518">
    <property type="term" value="F:nuclease activity"/>
    <property type="evidence" value="ECO:0007669"/>
    <property type="project" value="UniProtKB-KW"/>
</dbReference>
<evidence type="ECO:0000256" key="1">
    <source>
        <dbReference type="ARBA" id="ARBA00001946"/>
    </source>
</evidence>
<comment type="similarity">
    <text evidence="7">Belongs to the PINc/VapC protein family.</text>
</comment>
<evidence type="ECO:0000313" key="10">
    <source>
        <dbReference type="Proteomes" id="UP000276103"/>
    </source>
</evidence>
<dbReference type="GO" id="GO:0046872">
    <property type="term" value="F:metal ion binding"/>
    <property type="evidence" value="ECO:0007669"/>
    <property type="project" value="UniProtKB-KW"/>
</dbReference>
<evidence type="ECO:0000313" key="9">
    <source>
        <dbReference type="EMBL" id="RUS93835.1"/>
    </source>
</evidence>
<comment type="cofactor">
    <cofactor evidence="1">
        <name>Mg(2+)</name>
        <dbReference type="ChEBI" id="CHEBI:18420"/>
    </cofactor>
</comment>
<keyword evidence="4" id="KW-0479">Metal-binding</keyword>
<evidence type="ECO:0000259" key="8">
    <source>
        <dbReference type="Pfam" id="PF01850"/>
    </source>
</evidence>
<dbReference type="InterPro" id="IPR002716">
    <property type="entry name" value="PIN_dom"/>
</dbReference>
<dbReference type="GO" id="GO:0016787">
    <property type="term" value="F:hydrolase activity"/>
    <property type="evidence" value="ECO:0007669"/>
    <property type="project" value="UniProtKB-KW"/>
</dbReference>
<dbReference type="PANTHER" id="PTHR33653:SF1">
    <property type="entry name" value="RIBONUCLEASE VAPC2"/>
    <property type="match status" value="1"/>
</dbReference>
<dbReference type="OrthoDB" id="9815354at2"/>
<feature type="domain" description="PIN" evidence="8">
    <location>
        <begin position="3"/>
        <end position="124"/>
    </location>
</feature>
<dbReference type="Pfam" id="PF01850">
    <property type="entry name" value="PIN"/>
    <property type="match status" value="1"/>
</dbReference>
<evidence type="ECO:0000256" key="7">
    <source>
        <dbReference type="ARBA" id="ARBA00038093"/>
    </source>
</evidence>
<accession>A0A3S5K2U5</accession>
<dbReference type="InterPro" id="IPR029060">
    <property type="entry name" value="PIN-like_dom_sf"/>
</dbReference>
<dbReference type="PANTHER" id="PTHR33653">
    <property type="entry name" value="RIBONUCLEASE VAPC2"/>
    <property type="match status" value="1"/>
</dbReference>
<dbReference type="Proteomes" id="UP000276103">
    <property type="component" value="Unassembled WGS sequence"/>
</dbReference>
<gene>
    <name evidence="9" type="primary">vapC</name>
    <name evidence="9" type="ORF">DSM107003_40710</name>
</gene>
<reference evidence="9 10" key="1">
    <citation type="journal article" date="2019" name="Genome Biol. Evol.">
        <title>Day and night: Metabolic profiles and evolutionary relationships of six axenic non-marine cyanobacteria.</title>
        <authorList>
            <person name="Will S.E."/>
            <person name="Henke P."/>
            <person name="Boedeker C."/>
            <person name="Huang S."/>
            <person name="Brinkmann H."/>
            <person name="Rohde M."/>
            <person name="Jarek M."/>
            <person name="Friedl T."/>
            <person name="Seufert S."/>
            <person name="Schumacher M."/>
            <person name="Overmann J."/>
            <person name="Neumann-Schaal M."/>
            <person name="Petersen J."/>
        </authorList>
    </citation>
    <scope>NUCLEOTIDE SEQUENCE [LARGE SCALE GENOMIC DNA]</scope>
    <source>
        <strain evidence="9 10">SAG 1403-4b</strain>
    </source>
</reference>
<protein>
    <submittedName>
        <fullName evidence="9">Ribonuclease VapC</fullName>
    </submittedName>
</protein>
<dbReference type="AlphaFoldDB" id="A0A3S5K2U5"/>
<evidence type="ECO:0000256" key="5">
    <source>
        <dbReference type="ARBA" id="ARBA00022801"/>
    </source>
</evidence>
<dbReference type="RefSeq" id="WP_127055902.1">
    <property type="nucleotide sequence ID" value="NZ_RSCM01000016.1"/>
</dbReference>